<protein>
    <recommendedName>
        <fullName evidence="2">GerMN domain-containing protein</fullName>
    </recommendedName>
</protein>
<comment type="caution">
    <text evidence="3">The sequence shown here is derived from an EMBL/GenBank/DDBJ whole genome shotgun (WGS) entry which is preliminary data.</text>
</comment>
<dbReference type="RefSeq" id="WP_138694261.1">
    <property type="nucleotide sequence ID" value="NZ_JBHSAZ010000089.1"/>
</dbReference>
<feature type="chain" id="PRO_5038559925" description="GerMN domain-containing protein" evidence="1">
    <location>
        <begin position="22"/>
        <end position="164"/>
    </location>
</feature>
<organism evidence="3 4">
    <name type="scientific">Nonomuraea zeae</name>
    <dbReference type="NCBI Taxonomy" id="1642303"/>
    <lineage>
        <taxon>Bacteria</taxon>
        <taxon>Bacillati</taxon>
        <taxon>Actinomycetota</taxon>
        <taxon>Actinomycetes</taxon>
        <taxon>Streptosporangiales</taxon>
        <taxon>Streptosporangiaceae</taxon>
        <taxon>Nonomuraea</taxon>
    </lineage>
</organism>
<evidence type="ECO:0000259" key="2">
    <source>
        <dbReference type="Pfam" id="PF10646"/>
    </source>
</evidence>
<dbReference type="PROSITE" id="PS51257">
    <property type="entry name" value="PROKAR_LIPOPROTEIN"/>
    <property type="match status" value="1"/>
</dbReference>
<proteinExistence type="predicted"/>
<sequence length="164" mass="16426">MRAGPARRMLAAGLVSLVAVAGCGVRPSDAISAGDPPSGGVAPTMTIILYLVKNGRVSAVTRPPGGRPIFRADMLALLAAEPTAREQANGFTTDVPSEAAPFSVTAEPAGHLVVTLSTPAGELSALAVEQIVCTAAATAQESPVQVTVVGAGQSVGPRNCRGSR</sequence>
<dbReference type="Pfam" id="PF10646">
    <property type="entry name" value="Germane"/>
    <property type="match status" value="1"/>
</dbReference>
<name>A0A5S4G6H2_9ACTN</name>
<dbReference type="EMBL" id="VCKX01000142">
    <property type="protein sequence ID" value="TMR28442.1"/>
    <property type="molecule type" value="Genomic_DNA"/>
</dbReference>
<dbReference type="AlphaFoldDB" id="A0A5S4G6H2"/>
<dbReference type="InterPro" id="IPR019606">
    <property type="entry name" value="GerMN"/>
</dbReference>
<evidence type="ECO:0000313" key="4">
    <source>
        <dbReference type="Proteomes" id="UP000306628"/>
    </source>
</evidence>
<keyword evidence="1" id="KW-0732">Signal</keyword>
<feature type="signal peptide" evidence="1">
    <location>
        <begin position="1"/>
        <end position="21"/>
    </location>
</feature>
<reference evidence="3 4" key="1">
    <citation type="submission" date="2019-05" db="EMBL/GenBank/DDBJ databases">
        <title>Draft genome sequence of Nonomuraea zeae DSM 100528.</title>
        <authorList>
            <person name="Saricaoglu S."/>
            <person name="Isik K."/>
        </authorList>
    </citation>
    <scope>NUCLEOTIDE SEQUENCE [LARGE SCALE GENOMIC DNA]</scope>
    <source>
        <strain evidence="3 4">DSM 100528</strain>
    </source>
</reference>
<feature type="domain" description="GerMN" evidence="2">
    <location>
        <begin position="73"/>
        <end position="150"/>
    </location>
</feature>
<gene>
    <name evidence="3" type="ORF">ETD85_35830</name>
</gene>
<accession>A0A5S4G6H2</accession>
<evidence type="ECO:0000256" key="1">
    <source>
        <dbReference type="SAM" id="SignalP"/>
    </source>
</evidence>
<keyword evidence="4" id="KW-1185">Reference proteome</keyword>
<evidence type="ECO:0000313" key="3">
    <source>
        <dbReference type="EMBL" id="TMR28442.1"/>
    </source>
</evidence>
<dbReference type="OrthoDB" id="3626511at2"/>
<dbReference type="Proteomes" id="UP000306628">
    <property type="component" value="Unassembled WGS sequence"/>
</dbReference>